<protein>
    <submittedName>
        <fullName evidence="1">Uncharacterized protein</fullName>
    </submittedName>
</protein>
<dbReference type="InterPro" id="IPR005312">
    <property type="entry name" value="DUF1759"/>
</dbReference>
<proteinExistence type="predicted"/>
<dbReference type="PANTHER" id="PTHR47331">
    <property type="entry name" value="PHD-TYPE DOMAIN-CONTAINING PROTEIN"/>
    <property type="match status" value="1"/>
</dbReference>
<gene>
    <name evidence="1" type="ORF">PACLA_8A004300</name>
</gene>
<feature type="non-terminal residue" evidence="1">
    <location>
        <position position="1"/>
    </location>
</feature>
<comment type="caution">
    <text evidence="1">The sequence shown here is derived from an EMBL/GenBank/DDBJ whole genome shotgun (WGS) entry which is preliminary data.</text>
</comment>
<accession>A0A7D9LTP2</accession>
<reference evidence="1" key="1">
    <citation type="submission" date="2020-04" db="EMBL/GenBank/DDBJ databases">
        <authorList>
            <person name="Alioto T."/>
            <person name="Alioto T."/>
            <person name="Gomez Garrido J."/>
        </authorList>
    </citation>
    <scope>NUCLEOTIDE SEQUENCE</scope>
    <source>
        <strain evidence="1">A484AB</strain>
    </source>
</reference>
<evidence type="ECO:0000313" key="2">
    <source>
        <dbReference type="Proteomes" id="UP001152795"/>
    </source>
</evidence>
<dbReference type="Pfam" id="PF03564">
    <property type="entry name" value="DUF1759"/>
    <property type="match status" value="1"/>
</dbReference>
<dbReference type="OrthoDB" id="5987471at2759"/>
<name>A0A7D9LTP2_PARCT</name>
<keyword evidence="2" id="KW-1185">Reference proteome</keyword>
<organism evidence="1 2">
    <name type="scientific">Paramuricea clavata</name>
    <name type="common">Red gorgonian</name>
    <name type="synonym">Violescent sea-whip</name>
    <dbReference type="NCBI Taxonomy" id="317549"/>
    <lineage>
        <taxon>Eukaryota</taxon>
        <taxon>Metazoa</taxon>
        <taxon>Cnidaria</taxon>
        <taxon>Anthozoa</taxon>
        <taxon>Octocorallia</taxon>
        <taxon>Malacalcyonacea</taxon>
        <taxon>Plexauridae</taxon>
        <taxon>Paramuricea</taxon>
    </lineage>
</organism>
<evidence type="ECO:0000313" key="1">
    <source>
        <dbReference type="EMBL" id="CAB4038982.1"/>
    </source>
</evidence>
<sequence length="375" mass="42123">KAACHSFIISILGTFLFEVNGLEKLKGTFEGEKLTIHNTREKRARKTNVTKIRHNLEKLCAQKSKLNRSEIEAEIEALWDALETSLSVMDELCSTYIKSSQAEAKEAILKEQENFESDGHQTVEKAQQLNTITANVSPDPTTTQTSPPSFASNFTGITHHRLKPLTVPVYYGDKTRFEDFWALFISLVDEGSEPVNIKMARLRQSLSGNALDAIRGLGVTAPEYNEAKDILKSKFGGQRRQLQAYLDQLENMPTLKNNDIQSFEKFADLVRPADGKHSNDDTRSPVPDRWGVAKEKHLCFRCLASNHVVWLKANGRKVKVNAILDDASNETFLNEQVAGVLGLQEPYKTVKVHVLNNEIETFQSMPVENITGSYK</sequence>
<dbReference type="Proteomes" id="UP001152795">
    <property type="component" value="Unassembled WGS sequence"/>
</dbReference>
<dbReference type="EMBL" id="CACRXK020024820">
    <property type="protein sequence ID" value="CAB4038982.1"/>
    <property type="molecule type" value="Genomic_DNA"/>
</dbReference>
<feature type="non-terminal residue" evidence="1">
    <location>
        <position position="375"/>
    </location>
</feature>
<dbReference type="AlphaFoldDB" id="A0A7D9LTP2"/>